<sequence length="125" mass="13828">MSGNTKCRKIMTECERYTLIFSYLIFIILSQSPASLSVLPGETVSITCTASQHCGNEFDWYLQKPGEAPKLLIYGASSRQSGIPDRFSGSGYGTEFTLKISGVQTEDAGDYYCQSYHDISRGKVK</sequence>
<dbReference type="InterPro" id="IPR003599">
    <property type="entry name" value="Ig_sub"/>
</dbReference>
<dbReference type="Pfam" id="PF07686">
    <property type="entry name" value="V-set"/>
    <property type="match status" value="1"/>
</dbReference>
<dbReference type="InterPro" id="IPR013783">
    <property type="entry name" value="Ig-like_fold"/>
</dbReference>
<dbReference type="InterPro" id="IPR050150">
    <property type="entry name" value="IgV_Light_Chain"/>
</dbReference>
<dbReference type="AlphaFoldDB" id="A0AAY5F5S9"/>
<dbReference type="GeneTree" id="ENSGT01150000286991"/>
<dbReference type="InterPro" id="IPR013106">
    <property type="entry name" value="Ig_V-set"/>
</dbReference>
<reference evidence="2" key="2">
    <citation type="submission" date="2025-08" db="UniProtKB">
        <authorList>
            <consortium name="Ensembl"/>
        </authorList>
    </citation>
    <scope>IDENTIFICATION</scope>
</reference>
<name>A0AAY5F5S9_ELEEL</name>
<dbReference type="InterPro" id="IPR036179">
    <property type="entry name" value="Ig-like_dom_sf"/>
</dbReference>
<keyword evidence="3" id="KW-1185">Reference proteome</keyword>
<feature type="domain" description="Ig-like" evidence="1">
    <location>
        <begin position="27"/>
        <end position="125"/>
    </location>
</feature>
<dbReference type="InterPro" id="IPR007110">
    <property type="entry name" value="Ig-like_dom"/>
</dbReference>
<proteinExistence type="predicted"/>
<dbReference type="PROSITE" id="PS50835">
    <property type="entry name" value="IG_LIKE"/>
    <property type="match status" value="1"/>
</dbReference>
<organism evidence="2 3">
    <name type="scientific">Electrophorus electricus</name>
    <name type="common">Electric eel</name>
    <name type="synonym">Gymnotus electricus</name>
    <dbReference type="NCBI Taxonomy" id="8005"/>
    <lineage>
        <taxon>Eukaryota</taxon>
        <taxon>Metazoa</taxon>
        <taxon>Chordata</taxon>
        <taxon>Craniata</taxon>
        <taxon>Vertebrata</taxon>
        <taxon>Euteleostomi</taxon>
        <taxon>Actinopterygii</taxon>
        <taxon>Neopterygii</taxon>
        <taxon>Teleostei</taxon>
        <taxon>Ostariophysi</taxon>
        <taxon>Gymnotiformes</taxon>
        <taxon>Gymnotoidei</taxon>
        <taxon>Gymnotidae</taxon>
        <taxon>Electrophorus</taxon>
    </lineage>
</organism>
<dbReference type="SMART" id="SM00406">
    <property type="entry name" value="IGv"/>
    <property type="match status" value="1"/>
</dbReference>
<dbReference type="Ensembl" id="ENSEEET00000056651.1">
    <property type="protein sequence ID" value="ENSEEEP00000064382.1"/>
    <property type="gene ID" value="ENSEEEG00000028381.1"/>
</dbReference>
<evidence type="ECO:0000313" key="2">
    <source>
        <dbReference type="Ensembl" id="ENSEEEP00000064382.1"/>
    </source>
</evidence>
<reference evidence="2" key="3">
    <citation type="submission" date="2025-09" db="UniProtKB">
        <authorList>
            <consortium name="Ensembl"/>
        </authorList>
    </citation>
    <scope>IDENTIFICATION</scope>
</reference>
<dbReference type="SMART" id="SM00409">
    <property type="entry name" value="IG"/>
    <property type="match status" value="1"/>
</dbReference>
<protein>
    <recommendedName>
        <fullName evidence="1">Ig-like domain-containing protein</fullName>
    </recommendedName>
</protein>
<dbReference type="Gene3D" id="2.60.40.10">
    <property type="entry name" value="Immunoglobulins"/>
    <property type="match status" value="1"/>
</dbReference>
<dbReference type="SUPFAM" id="SSF48726">
    <property type="entry name" value="Immunoglobulin"/>
    <property type="match status" value="1"/>
</dbReference>
<evidence type="ECO:0000313" key="3">
    <source>
        <dbReference type="Proteomes" id="UP000314983"/>
    </source>
</evidence>
<evidence type="ECO:0000259" key="1">
    <source>
        <dbReference type="PROSITE" id="PS50835"/>
    </source>
</evidence>
<reference evidence="2 3" key="1">
    <citation type="submission" date="2020-05" db="EMBL/GenBank/DDBJ databases">
        <title>Electrophorus electricus (electric eel) genome, fEleEle1, primary haplotype.</title>
        <authorList>
            <person name="Myers G."/>
            <person name="Meyer A."/>
            <person name="Fedrigo O."/>
            <person name="Formenti G."/>
            <person name="Rhie A."/>
            <person name="Tracey A."/>
            <person name="Sims Y."/>
            <person name="Jarvis E.D."/>
        </authorList>
    </citation>
    <scope>NUCLEOTIDE SEQUENCE [LARGE SCALE GENOMIC DNA]</scope>
</reference>
<accession>A0AAY5F5S9</accession>
<dbReference type="PANTHER" id="PTHR23267">
    <property type="entry name" value="IMMUNOGLOBULIN LIGHT CHAIN"/>
    <property type="match status" value="1"/>
</dbReference>
<dbReference type="FunFam" id="2.60.40.10:FF:001230">
    <property type="entry name" value="Immunoglobulin kappa variable 8-16"/>
    <property type="match status" value="1"/>
</dbReference>
<dbReference type="Proteomes" id="UP000314983">
    <property type="component" value="Chromosome 2"/>
</dbReference>